<feature type="compositionally biased region" description="Polar residues" evidence="1">
    <location>
        <begin position="73"/>
        <end position="83"/>
    </location>
</feature>
<dbReference type="Proteomes" id="UP000001058">
    <property type="component" value="Unassembled WGS sequence"/>
</dbReference>
<organism evidence="3">
    <name type="scientific">Volvox carteri f. nagariensis</name>
    <dbReference type="NCBI Taxonomy" id="3068"/>
    <lineage>
        <taxon>Eukaryota</taxon>
        <taxon>Viridiplantae</taxon>
        <taxon>Chlorophyta</taxon>
        <taxon>core chlorophytes</taxon>
        <taxon>Chlorophyceae</taxon>
        <taxon>CS clade</taxon>
        <taxon>Chlamydomonadales</taxon>
        <taxon>Volvocaceae</taxon>
        <taxon>Volvox</taxon>
    </lineage>
</organism>
<dbReference type="AlphaFoldDB" id="D8UIA0"/>
<dbReference type="EMBL" id="GL378413">
    <property type="protein sequence ID" value="EFJ40552.1"/>
    <property type="molecule type" value="Genomic_DNA"/>
</dbReference>
<evidence type="ECO:0000313" key="3">
    <source>
        <dbReference type="Proteomes" id="UP000001058"/>
    </source>
</evidence>
<accession>D8UIA0</accession>
<dbReference type="RefSeq" id="XP_002958402.1">
    <property type="nucleotide sequence ID" value="XM_002958356.1"/>
</dbReference>
<dbReference type="OrthoDB" id="21204at2759"/>
<sequence>MLRIEFVDDEAQRRARTTVGRGTVMALSAAHRRRRALYVKQPPQPQDQRHQQQLQPQHLEGAHASTEPGQGDLQDSSIVTSETLAPGRPSSAPGVVEDNRRSQSAATATAATVAVAQPAAPLRAGVAAVAAAAAARVRRPDDPEVQAFVERELQAVLLQEDVGMLLQHVLGVLRNVLGGSAGSGASSSRGGGGGGGGVSRLSAPSRYVPASAKRARTATMTPSLPSRQDFENAMAREISSFLVEKDSLTFVGQLYLFLASGLTVRGYDESVFGPEEAARGVTAKVAEGKYSSAGPDRQVSSEVVDLADDDGYQYDAFDDDFDSG</sequence>
<dbReference type="PANTHER" id="PTHR47692:SF2">
    <property type="entry name" value="ZINC FINGER RING-TYPE DOMAIN CONTAINING PROTEIN"/>
    <property type="match status" value="1"/>
</dbReference>
<proteinExistence type="predicted"/>
<dbReference type="GeneID" id="9627861"/>
<dbReference type="KEGG" id="vcn:VOLCADRAFT_99651"/>
<dbReference type="InParanoid" id="D8UIA0"/>
<gene>
    <name evidence="2" type="ORF">VOLCADRAFT_99651</name>
</gene>
<reference evidence="2 3" key="1">
    <citation type="journal article" date="2010" name="Science">
        <title>Genomic analysis of organismal complexity in the multicellular green alga Volvox carteri.</title>
        <authorList>
            <person name="Prochnik S.E."/>
            <person name="Umen J."/>
            <person name="Nedelcu A.M."/>
            <person name="Hallmann A."/>
            <person name="Miller S.M."/>
            <person name="Nishii I."/>
            <person name="Ferris P."/>
            <person name="Kuo A."/>
            <person name="Mitros T."/>
            <person name="Fritz-Laylin L.K."/>
            <person name="Hellsten U."/>
            <person name="Chapman J."/>
            <person name="Simakov O."/>
            <person name="Rensing S.A."/>
            <person name="Terry A."/>
            <person name="Pangilinan J."/>
            <person name="Kapitonov V."/>
            <person name="Jurka J."/>
            <person name="Salamov A."/>
            <person name="Shapiro H."/>
            <person name="Schmutz J."/>
            <person name="Grimwood J."/>
            <person name="Lindquist E."/>
            <person name="Lucas S."/>
            <person name="Grigoriev I.V."/>
            <person name="Schmitt R."/>
            <person name="Kirk D."/>
            <person name="Rokhsar D.S."/>
        </authorList>
    </citation>
    <scope>NUCLEOTIDE SEQUENCE [LARGE SCALE GENOMIC DNA]</scope>
    <source>
        <strain evidence="3">f. Nagariensis / Eve</strain>
    </source>
</reference>
<feature type="compositionally biased region" description="Gly residues" evidence="1">
    <location>
        <begin position="189"/>
        <end position="198"/>
    </location>
</feature>
<feature type="region of interest" description="Disordered" evidence="1">
    <location>
        <begin position="181"/>
        <end position="203"/>
    </location>
</feature>
<protein>
    <submittedName>
        <fullName evidence="2">Uncharacterized protein</fullName>
    </submittedName>
</protein>
<evidence type="ECO:0000256" key="1">
    <source>
        <dbReference type="SAM" id="MobiDB-lite"/>
    </source>
</evidence>
<feature type="region of interest" description="Disordered" evidence="1">
    <location>
        <begin position="41"/>
        <end position="103"/>
    </location>
</feature>
<dbReference type="PANTHER" id="PTHR47692">
    <property type="entry name" value="RING/U-BOX SUPERFAMILY PROTEIN"/>
    <property type="match status" value="1"/>
</dbReference>
<name>D8UIA0_VOLCA</name>
<keyword evidence="3" id="KW-1185">Reference proteome</keyword>
<evidence type="ECO:0000313" key="2">
    <source>
        <dbReference type="EMBL" id="EFJ40552.1"/>
    </source>
</evidence>
<dbReference type="STRING" id="3068.D8UIA0"/>